<sequence length="189" mass="19376">MTDVAGVLLAAGAGTRMGRPKALVEGPDGTPWVVSAVRTLRDGGCGAVVVVIGAEAETVRACLAGEDVTIVEPPDWADGMGVSLGAGLRALEAHDAALVHLVDLPDVGPDVVRRLARHAAVDVLARADYGHGPGHPVLLGRDHWAGVIASVVGDQGARAYLDQHDVLAVDCRDLATGVDVDRPGPMLGR</sequence>
<accession>A0A5M4F9L1</accession>
<comment type="caution">
    <text evidence="2">The sequence shown here is derived from an EMBL/GenBank/DDBJ whole genome shotgun (WGS) entry which is preliminary data.</text>
</comment>
<name>A0A5M4F9L1_9ACTN</name>
<dbReference type="CDD" id="cd04182">
    <property type="entry name" value="GT_2_like_f"/>
    <property type="match status" value="1"/>
</dbReference>
<organism evidence="2 3">
    <name type="scientific">Aeromicrobium ginsengisoli</name>
    <dbReference type="NCBI Taxonomy" id="363867"/>
    <lineage>
        <taxon>Bacteria</taxon>
        <taxon>Bacillati</taxon>
        <taxon>Actinomycetota</taxon>
        <taxon>Actinomycetes</taxon>
        <taxon>Propionibacteriales</taxon>
        <taxon>Nocardioidaceae</taxon>
        <taxon>Aeromicrobium</taxon>
    </lineage>
</organism>
<reference evidence="2" key="1">
    <citation type="submission" date="2019-09" db="EMBL/GenBank/DDBJ databases">
        <authorList>
            <person name="Li J."/>
        </authorList>
    </citation>
    <scope>NUCLEOTIDE SEQUENCE [LARGE SCALE GENOMIC DNA]</scope>
    <source>
        <strain evidence="2">JCM 14732</strain>
    </source>
</reference>
<dbReference type="GO" id="GO:0016779">
    <property type="term" value="F:nucleotidyltransferase activity"/>
    <property type="evidence" value="ECO:0007669"/>
    <property type="project" value="UniProtKB-ARBA"/>
</dbReference>
<dbReference type="Gene3D" id="3.90.550.10">
    <property type="entry name" value="Spore Coat Polysaccharide Biosynthesis Protein SpsA, Chain A"/>
    <property type="match status" value="1"/>
</dbReference>
<dbReference type="InterPro" id="IPR029044">
    <property type="entry name" value="Nucleotide-diphossugar_trans"/>
</dbReference>
<dbReference type="PANTHER" id="PTHR43777">
    <property type="entry name" value="MOLYBDENUM COFACTOR CYTIDYLYLTRANSFERASE"/>
    <property type="match status" value="1"/>
</dbReference>
<dbReference type="OrthoDB" id="4427994at2"/>
<dbReference type="Pfam" id="PF12804">
    <property type="entry name" value="NTP_transf_3"/>
    <property type="match status" value="1"/>
</dbReference>
<protein>
    <submittedName>
        <fullName evidence="2">Nucleotidyltransferase family protein</fullName>
    </submittedName>
</protein>
<keyword evidence="3" id="KW-1185">Reference proteome</keyword>
<dbReference type="InterPro" id="IPR025877">
    <property type="entry name" value="MobA-like_NTP_Trfase"/>
</dbReference>
<dbReference type="AlphaFoldDB" id="A0A5M4F9L1"/>
<dbReference type="PANTHER" id="PTHR43777:SF1">
    <property type="entry name" value="MOLYBDENUM COFACTOR CYTIDYLYLTRANSFERASE"/>
    <property type="match status" value="1"/>
</dbReference>
<dbReference type="RefSeq" id="WP_149690985.1">
    <property type="nucleotide sequence ID" value="NZ_SDPQ02000004.1"/>
</dbReference>
<dbReference type="SUPFAM" id="SSF53448">
    <property type="entry name" value="Nucleotide-diphospho-sugar transferases"/>
    <property type="match status" value="1"/>
</dbReference>
<dbReference type="Proteomes" id="UP000380867">
    <property type="component" value="Unassembled WGS sequence"/>
</dbReference>
<dbReference type="EMBL" id="SDPQ02000004">
    <property type="protein sequence ID" value="KAA1394378.1"/>
    <property type="molecule type" value="Genomic_DNA"/>
</dbReference>
<feature type="domain" description="MobA-like NTP transferase" evidence="1">
    <location>
        <begin position="6"/>
        <end position="165"/>
    </location>
</feature>
<gene>
    <name evidence="2" type="ORF">ESP70_019465</name>
</gene>
<evidence type="ECO:0000313" key="3">
    <source>
        <dbReference type="Proteomes" id="UP000380867"/>
    </source>
</evidence>
<proteinExistence type="predicted"/>
<evidence type="ECO:0000313" key="2">
    <source>
        <dbReference type="EMBL" id="KAA1394378.1"/>
    </source>
</evidence>
<evidence type="ECO:0000259" key="1">
    <source>
        <dbReference type="Pfam" id="PF12804"/>
    </source>
</evidence>